<proteinExistence type="predicted"/>
<accession>A0AC34GNK0</accession>
<reference evidence="2" key="1">
    <citation type="submission" date="2022-11" db="UniProtKB">
        <authorList>
            <consortium name="WormBaseParasite"/>
        </authorList>
    </citation>
    <scope>IDENTIFICATION</scope>
</reference>
<sequence length="76" mass="9094">MMMILVIIFNSKKNAFCINFFNKKLIFCFKFLKLARNFFPRLPKLPVRKSFQFSISGINNLFFFLLLFCLLLLFLA</sequence>
<organism evidence="1 2">
    <name type="scientific">Panagrolaimus sp. ES5</name>
    <dbReference type="NCBI Taxonomy" id="591445"/>
    <lineage>
        <taxon>Eukaryota</taxon>
        <taxon>Metazoa</taxon>
        <taxon>Ecdysozoa</taxon>
        <taxon>Nematoda</taxon>
        <taxon>Chromadorea</taxon>
        <taxon>Rhabditida</taxon>
        <taxon>Tylenchina</taxon>
        <taxon>Panagrolaimomorpha</taxon>
        <taxon>Panagrolaimoidea</taxon>
        <taxon>Panagrolaimidae</taxon>
        <taxon>Panagrolaimus</taxon>
    </lineage>
</organism>
<evidence type="ECO:0000313" key="1">
    <source>
        <dbReference type="Proteomes" id="UP000887579"/>
    </source>
</evidence>
<protein>
    <submittedName>
        <fullName evidence="2">Uncharacterized protein</fullName>
    </submittedName>
</protein>
<dbReference type="WBParaSite" id="ES5_v2.g464.t1">
    <property type="protein sequence ID" value="ES5_v2.g464.t1"/>
    <property type="gene ID" value="ES5_v2.g464"/>
</dbReference>
<evidence type="ECO:0000313" key="2">
    <source>
        <dbReference type="WBParaSite" id="ES5_v2.g464.t1"/>
    </source>
</evidence>
<dbReference type="Proteomes" id="UP000887579">
    <property type="component" value="Unplaced"/>
</dbReference>
<name>A0AC34GNK0_9BILA</name>